<dbReference type="EMBL" id="SGWZ01000001">
    <property type="protein sequence ID" value="RZS73910.1"/>
    <property type="molecule type" value="Genomic_DNA"/>
</dbReference>
<evidence type="ECO:0008006" key="4">
    <source>
        <dbReference type="Google" id="ProtNLM"/>
    </source>
</evidence>
<dbReference type="AlphaFoldDB" id="A0A4Q7N099"/>
<proteinExistence type="predicted"/>
<name>A0A4Q7N099_9BURK</name>
<gene>
    <name evidence="2" type="ORF">EV679_1117</name>
</gene>
<feature type="region of interest" description="Disordered" evidence="1">
    <location>
        <begin position="65"/>
        <end position="95"/>
    </location>
</feature>
<feature type="compositionally biased region" description="Basic and acidic residues" evidence="1">
    <location>
        <begin position="82"/>
        <end position="95"/>
    </location>
</feature>
<evidence type="ECO:0000313" key="3">
    <source>
        <dbReference type="Proteomes" id="UP000292039"/>
    </source>
</evidence>
<evidence type="ECO:0000313" key="2">
    <source>
        <dbReference type="EMBL" id="RZS73910.1"/>
    </source>
</evidence>
<accession>A0A4Q7N099</accession>
<organism evidence="2 3">
    <name type="scientific">Kerstersia gyiorum</name>
    <dbReference type="NCBI Taxonomy" id="206506"/>
    <lineage>
        <taxon>Bacteria</taxon>
        <taxon>Pseudomonadati</taxon>
        <taxon>Pseudomonadota</taxon>
        <taxon>Betaproteobacteria</taxon>
        <taxon>Burkholderiales</taxon>
        <taxon>Alcaligenaceae</taxon>
        <taxon>Kerstersia</taxon>
    </lineage>
</organism>
<dbReference type="Proteomes" id="UP000292039">
    <property type="component" value="Unassembled WGS sequence"/>
</dbReference>
<comment type="caution">
    <text evidence="2">The sequence shown here is derived from an EMBL/GenBank/DDBJ whole genome shotgun (WGS) entry which is preliminary data.</text>
</comment>
<protein>
    <recommendedName>
        <fullName evidence="4">DUF2946 family protein</fullName>
    </recommendedName>
</protein>
<sequence>MGRSSRRVSALPLERLGVMLLLLVLMWLRAIIPNGYMVDPAAARAGHYALMPCPATGWRWPVDAPQPDAAGGAHGHHGSHGGGEHHLQSRDGKGAEVEHISVDCPTGIMLSQAVAPALWWPPVLALVPAMVRPLPRQLPARIAYGPVCGPPVGSQAPPLLS</sequence>
<reference evidence="2 3" key="1">
    <citation type="submission" date="2019-02" db="EMBL/GenBank/DDBJ databases">
        <title>Genomic Encyclopedia of Type Strains, Phase IV (KMG-IV): sequencing the most valuable type-strain genomes for metagenomic binning, comparative biology and taxonomic classification.</title>
        <authorList>
            <person name="Goeker M."/>
        </authorList>
    </citation>
    <scope>NUCLEOTIDE SEQUENCE [LARGE SCALE GENOMIC DNA]</scope>
    <source>
        <strain evidence="2 3">DSM 16618</strain>
    </source>
</reference>
<evidence type="ECO:0000256" key="1">
    <source>
        <dbReference type="SAM" id="MobiDB-lite"/>
    </source>
</evidence>
<dbReference type="RefSeq" id="WP_130486640.1">
    <property type="nucleotide sequence ID" value="NZ_CBCSEB010000007.1"/>
</dbReference>